<dbReference type="Proteomes" id="UP000002899">
    <property type="component" value="Chromosome II"/>
</dbReference>
<evidence type="ECO:0000313" key="5">
    <source>
        <dbReference type="EMBL" id="CCF73444.1"/>
    </source>
</evidence>
<proteinExistence type="inferred from homology"/>
<dbReference type="AlphaFoldDB" id="I7J9R6"/>
<keyword evidence="3" id="KW-0804">Transcription</keyword>
<dbReference type="KEGG" id="bmic:BMR1_02g01415"/>
<organism evidence="5 6">
    <name type="scientific">Babesia microti (strain RI)</name>
    <dbReference type="NCBI Taxonomy" id="1133968"/>
    <lineage>
        <taxon>Eukaryota</taxon>
        <taxon>Sar</taxon>
        <taxon>Alveolata</taxon>
        <taxon>Apicomplexa</taxon>
        <taxon>Aconoidasida</taxon>
        <taxon>Piroplasmida</taxon>
        <taxon>Babesiidae</taxon>
        <taxon>Babesia</taxon>
    </lineage>
</organism>
<dbReference type="OMA" id="VALWKLC"/>
<reference evidence="5 6" key="2">
    <citation type="journal article" date="2013" name="PLoS ONE">
        <title>Whole genome mapping and re-organization of the nuclear and mitochondrial genomes of Babesia microti isolates.</title>
        <authorList>
            <person name="Cornillot E."/>
            <person name="Dassouli A."/>
            <person name="Garg A."/>
            <person name="Pachikara N."/>
            <person name="Randazzo S."/>
            <person name="Depoix D."/>
            <person name="Carcy B."/>
            <person name="Delbecq S."/>
            <person name="Frutos R."/>
            <person name="Silva J.C."/>
            <person name="Sutton R."/>
            <person name="Krause P.J."/>
            <person name="Mamoun C.B."/>
        </authorList>
    </citation>
    <scope>NUCLEOTIDE SEQUENCE [LARGE SCALE GENOMIC DNA]</scope>
    <source>
        <strain evidence="5 6">RI</strain>
    </source>
</reference>
<comment type="similarity">
    <text evidence="1">Belongs to the TBP family.</text>
</comment>
<reference evidence="5 6" key="3">
    <citation type="journal article" date="2016" name="Sci. Rep.">
        <title>Genome-wide diversity and gene expression profiling of Babesia microti isolates identify polymorphic genes that mediate host-pathogen interactions.</title>
        <authorList>
            <person name="Silva J.C."/>
            <person name="Cornillot E."/>
            <person name="McCracken C."/>
            <person name="Usmani-Brown S."/>
            <person name="Dwivedi A."/>
            <person name="Ifeonu O.O."/>
            <person name="Crabtree J."/>
            <person name="Gotia H.T."/>
            <person name="Virji A.Z."/>
            <person name="Reynes C."/>
            <person name="Colinge J."/>
            <person name="Kumar V."/>
            <person name="Lawres L."/>
            <person name="Pazzi J.E."/>
            <person name="Pablo J.V."/>
            <person name="Hung C."/>
            <person name="Brancato J."/>
            <person name="Kumari P."/>
            <person name="Orvis J."/>
            <person name="Tretina K."/>
            <person name="Chibucos M."/>
            <person name="Ott S."/>
            <person name="Sadzewicz L."/>
            <person name="Sengamalay N."/>
            <person name="Shetty A.C."/>
            <person name="Su Q."/>
            <person name="Tallon L."/>
            <person name="Fraser C.M."/>
            <person name="Frutos R."/>
            <person name="Molina D.M."/>
            <person name="Krause P.J."/>
            <person name="Ben Mamoun C."/>
        </authorList>
    </citation>
    <scope>NUCLEOTIDE SEQUENCE [LARGE SCALE GENOMIC DNA]</scope>
    <source>
        <strain evidence="5 6">RI</strain>
    </source>
</reference>
<reference evidence="5 6" key="1">
    <citation type="journal article" date="2012" name="Nucleic Acids Res.">
        <title>Sequencing of the smallest Apicomplexan genome from the human pathogen Babesia microti.</title>
        <authorList>
            <person name="Cornillot E."/>
            <person name="Hadj-Kaddour K."/>
            <person name="Dassouli A."/>
            <person name="Noel B."/>
            <person name="Ranwez V."/>
            <person name="Vacherie B."/>
            <person name="Augagneur Y."/>
            <person name="Bres V."/>
            <person name="Duclos A."/>
            <person name="Randazzo S."/>
            <person name="Carcy B."/>
            <person name="Debierre-Grockiego F."/>
            <person name="Delbecq S."/>
            <person name="Moubri-Menage K."/>
            <person name="Shams-Eldin H."/>
            <person name="Usmani-Brown S."/>
            <person name="Bringaud F."/>
            <person name="Wincker P."/>
            <person name="Vivares C.P."/>
            <person name="Schwarz R.T."/>
            <person name="Schetters T.P."/>
            <person name="Krause P.J."/>
            <person name="Gorenflot A."/>
            <person name="Berry V."/>
            <person name="Barbe V."/>
            <person name="Ben Mamoun C."/>
        </authorList>
    </citation>
    <scope>NUCLEOTIDE SEQUENCE [LARGE SCALE GENOMIC DNA]</scope>
    <source>
        <strain evidence="5 6">RI</strain>
    </source>
</reference>
<dbReference type="Pfam" id="PF00352">
    <property type="entry name" value="TBP"/>
    <property type="match status" value="1"/>
</dbReference>
<dbReference type="SUPFAM" id="SSF55945">
    <property type="entry name" value="TATA-box binding protein-like"/>
    <property type="match status" value="2"/>
</dbReference>
<feature type="region of interest" description="Disordered" evidence="4">
    <location>
        <begin position="84"/>
        <end position="103"/>
    </location>
</feature>
<dbReference type="InterPro" id="IPR000814">
    <property type="entry name" value="TBP"/>
</dbReference>
<dbReference type="OrthoDB" id="2127950at2759"/>
<dbReference type="RefSeq" id="XP_012648053.1">
    <property type="nucleotide sequence ID" value="XM_012792599.1"/>
</dbReference>
<dbReference type="VEuPathDB" id="PiroplasmaDB:BMR1_02g01415"/>
<accession>I7J9R6</accession>
<dbReference type="EMBL" id="FO082872">
    <property type="protein sequence ID" value="CCF73444.1"/>
    <property type="molecule type" value="Genomic_DNA"/>
</dbReference>
<evidence type="ECO:0000256" key="4">
    <source>
        <dbReference type="SAM" id="MobiDB-lite"/>
    </source>
</evidence>
<dbReference type="GeneID" id="24424069"/>
<dbReference type="GO" id="GO:0003677">
    <property type="term" value="F:DNA binding"/>
    <property type="evidence" value="ECO:0007669"/>
    <property type="project" value="UniProtKB-KW"/>
</dbReference>
<evidence type="ECO:0000256" key="2">
    <source>
        <dbReference type="ARBA" id="ARBA00023125"/>
    </source>
</evidence>
<dbReference type="InterPro" id="IPR012295">
    <property type="entry name" value="TBP_dom_sf"/>
</dbReference>
<gene>
    <name evidence="5" type="ORF">BMR1_02g01415</name>
</gene>
<keyword evidence="2" id="KW-0238">DNA-binding</keyword>
<sequence length="429" mass="47370">MVVQNQILLDEDTPISLDAYKEDTICIHNVTVYADYGICLNLNEVSSKFGNCLYLPKEFNCVRIDVRINKHFDQAEFPLDNTEIQNRNSMSNSPNFPSTSDVSSQFQSNLVTTSIFRKSKIHKNSLQNPDNDNNHDCCKTSIKVAIFGNGKVVTTGARSVMAAACGIEKVARALRQRVSKEAKVCFMIVTNILSVYNTGYPLRLNLFAKLCPGAIYEPDRFPAAQIKIPTKRPLYLFTAASIFGKKISNFDDSQQQKMDDNQESKDSLQDFLPQSVPMITSTASKIDNKVVGNAVKVQKTSTGFEKRLTAYRYSGKVSLKNIGYFNKLKNSPTSVNSPVIGSNVKSTKSNEPVEVTKGKSAWLSDDIYNLNEAIEVVGDGHAKGRGISKEEVVTVNVFSTGNITLTGARSISSIKYALNIIAPHLSKCK</sequence>
<dbReference type="PANTHER" id="PTHR10126">
    <property type="entry name" value="TATA-BOX BINDING PROTEIN"/>
    <property type="match status" value="1"/>
</dbReference>
<evidence type="ECO:0000256" key="1">
    <source>
        <dbReference type="ARBA" id="ARBA00005560"/>
    </source>
</evidence>
<evidence type="ECO:0000256" key="3">
    <source>
        <dbReference type="ARBA" id="ARBA00023163"/>
    </source>
</evidence>
<dbReference type="GO" id="GO:0006352">
    <property type="term" value="P:DNA-templated transcription initiation"/>
    <property type="evidence" value="ECO:0007669"/>
    <property type="project" value="InterPro"/>
</dbReference>
<dbReference type="Gene3D" id="3.30.310.10">
    <property type="entry name" value="TATA-Binding Protein"/>
    <property type="match status" value="2"/>
</dbReference>
<evidence type="ECO:0000313" key="6">
    <source>
        <dbReference type="Proteomes" id="UP000002899"/>
    </source>
</evidence>
<keyword evidence="6" id="KW-1185">Reference proteome</keyword>
<protein>
    <submittedName>
        <fullName evidence="5">Uncharacterized protein</fullName>
    </submittedName>
</protein>
<name>I7J9R6_BABMR</name>